<name>A0A7Y6A3V6_9CELL</name>
<dbReference type="AlphaFoldDB" id="A0A7Y6A3V6"/>
<dbReference type="PANTHER" id="PTHR30146:SF153">
    <property type="entry name" value="LACTOSE OPERON REPRESSOR"/>
    <property type="match status" value="1"/>
</dbReference>
<keyword evidence="6" id="KW-1185">Reference proteome</keyword>
<evidence type="ECO:0000313" key="6">
    <source>
        <dbReference type="Proteomes" id="UP000565724"/>
    </source>
</evidence>
<keyword evidence="3" id="KW-0804">Transcription</keyword>
<dbReference type="Pfam" id="PF13377">
    <property type="entry name" value="Peripla_BP_3"/>
    <property type="match status" value="1"/>
</dbReference>
<dbReference type="Proteomes" id="UP000565724">
    <property type="component" value="Unassembled WGS sequence"/>
</dbReference>
<dbReference type="Gene3D" id="3.40.50.2300">
    <property type="match status" value="2"/>
</dbReference>
<dbReference type="SUPFAM" id="SSF47413">
    <property type="entry name" value="lambda repressor-like DNA-binding domains"/>
    <property type="match status" value="1"/>
</dbReference>
<reference evidence="5 6" key="1">
    <citation type="submission" date="2020-05" db="EMBL/GenBank/DDBJ databases">
        <title>Genome Sequencing of Type Strains.</title>
        <authorList>
            <person name="Lemaire J.F."/>
            <person name="Inderbitzin P."/>
            <person name="Gregorio O.A."/>
            <person name="Collins S.B."/>
            <person name="Wespe N."/>
            <person name="Knight-Connoni V."/>
        </authorList>
    </citation>
    <scope>NUCLEOTIDE SEQUENCE [LARGE SCALE GENOMIC DNA]</scope>
    <source>
        <strain evidence="5 6">ATCC 25174</strain>
    </source>
</reference>
<keyword evidence="2 5" id="KW-0238">DNA-binding</keyword>
<gene>
    <name evidence="5" type="ORF">HP550_17925</name>
</gene>
<evidence type="ECO:0000259" key="4">
    <source>
        <dbReference type="PROSITE" id="PS50932"/>
    </source>
</evidence>
<evidence type="ECO:0000256" key="2">
    <source>
        <dbReference type="ARBA" id="ARBA00023125"/>
    </source>
</evidence>
<proteinExistence type="predicted"/>
<dbReference type="InterPro" id="IPR028082">
    <property type="entry name" value="Peripla_BP_I"/>
</dbReference>
<dbReference type="Pfam" id="PF00356">
    <property type="entry name" value="LacI"/>
    <property type="match status" value="1"/>
</dbReference>
<dbReference type="InterPro" id="IPR010982">
    <property type="entry name" value="Lambda_DNA-bd_dom_sf"/>
</dbReference>
<evidence type="ECO:0000256" key="3">
    <source>
        <dbReference type="ARBA" id="ARBA00023163"/>
    </source>
</evidence>
<dbReference type="SUPFAM" id="SSF53822">
    <property type="entry name" value="Periplasmic binding protein-like I"/>
    <property type="match status" value="1"/>
</dbReference>
<dbReference type="PROSITE" id="PS50932">
    <property type="entry name" value="HTH_LACI_2"/>
    <property type="match status" value="1"/>
</dbReference>
<keyword evidence="1" id="KW-0805">Transcription regulation</keyword>
<dbReference type="InterPro" id="IPR046335">
    <property type="entry name" value="LacI/GalR-like_sensor"/>
</dbReference>
<comment type="caution">
    <text evidence="5">The sequence shown here is derived from an EMBL/GenBank/DDBJ whole genome shotgun (WGS) entry which is preliminary data.</text>
</comment>
<organism evidence="5 6">
    <name type="scientific">Cellulomonas humilata</name>
    <dbReference type="NCBI Taxonomy" id="144055"/>
    <lineage>
        <taxon>Bacteria</taxon>
        <taxon>Bacillati</taxon>
        <taxon>Actinomycetota</taxon>
        <taxon>Actinomycetes</taxon>
        <taxon>Micrococcales</taxon>
        <taxon>Cellulomonadaceae</taxon>
        <taxon>Cellulomonas</taxon>
    </lineage>
</organism>
<dbReference type="GO" id="GO:0000976">
    <property type="term" value="F:transcription cis-regulatory region binding"/>
    <property type="evidence" value="ECO:0007669"/>
    <property type="project" value="TreeGrafter"/>
</dbReference>
<evidence type="ECO:0000313" key="5">
    <source>
        <dbReference type="EMBL" id="NUU19130.1"/>
    </source>
</evidence>
<dbReference type="EMBL" id="JABMCI010000070">
    <property type="protein sequence ID" value="NUU19130.1"/>
    <property type="molecule type" value="Genomic_DNA"/>
</dbReference>
<dbReference type="SMART" id="SM00354">
    <property type="entry name" value="HTH_LACI"/>
    <property type="match status" value="1"/>
</dbReference>
<sequence>MAHSSVRQIAADCGVSIATVSRVLNGHTSVAPDTRARVEAAIAARAPAVLVPRRSTIPRSGPVFVRCPYLLSDYFGLIVSAVTETLRLQDRVVHLDAGESSQSSHPLATLAGSAAGAILVLPPEDPAELLALRRRGFPFVVVDPRTRPTPDIASVSAAHVTGARRVTAHLLELGHRRIGVIAGPQEWLAGSDRLAGHHAAMGQAGILSDPALIRLVPPTLEEGFEAAGHLLDLPERPTALVCFNDKIAVGALRAAQARGLDVPRDLSVTGFDDIDISRATTPELTTVRQPLEEMGRTAVALLSRLMNRDKVEALHMELATELVVRGSTGPPS</sequence>
<dbReference type="CDD" id="cd01392">
    <property type="entry name" value="HTH_LacI"/>
    <property type="match status" value="1"/>
</dbReference>
<dbReference type="Gene3D" id="1.10.260.40">
    <property type="entry name" value="lambda repressor-like DNA-binding domains"/>
    <property type="match status" value="1"/>
</dbReference>
<dbReference type="PANTHER" id="PTHR30146">
    <property type="entry name" value="LACI-RELATED TRANSCRIPTIONAL REPRESSOR"/>
    <property type="match status" value="1"/>
</dbReference>
<evidence type="ECO:0000256" key="1">
    <source>
        <dbReference type="ARBA" id="ARBA00023015"/>
    </source>
</evidence>
<protein>
    <submittedName>
        <fullName evidence="5">LacI family DNA-binding transcriptional regulator</fullName>
    </submittedName>
</protein>
<accession>A0A7Y6A3V6</accession>
<dbReference type="GO" id="GO:0003700">
    <property type="term" value="F:DNA-binding transcription factor activity"/>
    <property type="evidence" value="ECO:0007669"/>
    <property type="project" value="TreeGrafter"/>
</dbReference>
<dbReference type="RefSeq" id="WP_175349041.1">
    <property type="nucleotide sequence ID" value="NZ_JABMCI010000070.1"/>
</dbReference>
<feature type="domain" description="HTH lacI-type" evidence="4">
    <location>
        <begin position="4"/>
        <end position="44"/>
    </location>
</feature>
<dbReference type="InterPro" id="IPR000843">
    <property type="entry name" value="HTH_LacI"/>
</dbReference>